<accession>A0A853GAU8</accession>
<evidence type="ECO:0000256" key="9">
    <source>
        <dbReference type="ARBA" id="ARBA00023264"/>
    </source>
</evidence>
<feature type="transmembrane region" description="Helical" evidence="10">
    <location>
        <begin position="55"/>
        <end position="78"/>
    </location>
</feature>
<evidence type="ECO:0000256" key="2">
    <source>
        <dbReference type="ARBA" id="ARBA00022516"/>
    </source>
</evidence>
<evidence type="ECO:0000313" key="12">
    <source>
        <dbReference type="Proteomes" id="UP000525329"/>
    </source>
</evidence>
<feature type="transmembrane region" description="Helical" evidence="10">
    <location>
        <begin position="6"/>
        <end position="29"/>
    </location>
</feature>
<reference evidence="11 12" key="1">
    <citation type="submission" date="2020-05" db="EMBL/GenBank/DDBJ databases">
        <title>Horizontal transmission and recombination maintain forever young bacterial symbiont genomes.</title>
        <authorList>
            <person name="Russell S.L."/>
            <person name="Pepper-Tunick E."/>
            <person name="Svedberg J."/>
            <person name="Byrne A."/>
            <person name="Ruelas Castillo J."/>
            <person name="Vollmers C."/>
            <person name="Beinart R.A."/>
            <person name="Corbett-Detig R."/>
        </authorList>
    </citation>
    <scope>NUCLEOTIDE SEQUENCE [LARGE SCALE GENOMIC DNA]</scope>
    <source>
        <strain evidence="11">Monterey_2004</strain>
    </source>
</reference>
<evidence type="ECO:0000256" key="10">
    <source>
        <dbReference type="HAMAP-Rule" id="MF_01043"/>
    </source>
</evidence>
<gene>
    <name evidence="10 11" type="primary">plsY</name>
    <name evidence="11" type="ORF">H0A74_04425</name>
</gene>
<comment type="similarity">
    <text evidence="10">Belongs to the PlsY family.</text>
</comment>
<dbReference type="EMBL" id="JACCHU010000002">
    <property type="protein sequence ID" value="NYT52792.1"/>
    <property type="molecule type" value="Genomic_DNA"/>
</dbReference>
<comment type="subcellular location">
    <subcellularLocation>
        <location evidence="10">Cell membrane</location>
        <topology evidence="10">Multi-pass membrane protein</topology>
    </subcellularLocation>
</comment>
<keyword evidence="2 10" id="KW-0444">Lipid biosynthesis</keyword>
<keyword evidence="9 10" id="KW-1208">Phospholipid metabolism</keyword>
<evidence type="ECO:0000256" key="6">
    <source>
        <dbReference type="ARBA" id="ARBA00023098"/>
    </source>
</evidence>
<organism evidence="11 12">
    <name type="scientific">Candidatus Vesicomyosocius endoextente</name>
    <dbReference type="NCBI Taxonomy" id="2738853"/>
    <lineage>
        <taxon>Bacteria</taxon>
        <taxon>Pseudomonadati</taxon>
        <taxon>Pseudomonadota</taxon>
        <taxon>Gammaproteobacteria</taxon>
        <taxon>Candidatus Pseudothioglobaceae</taxon>
        <taxon>Candidatus Vesicomyidisocius</taxon>
    </lineage>
</organism>
<dbReference type="AlphaFoldDB" id="A0A853GAU8"/>
<dbReference type="GO" id="GO:0005886">
    <property type="term" value="C:plasma membrane"/>
    <property type="evidence" value="ECO:0007669"/>
    <property type="project" value="UniProtKB-SubCell"/>
</dbReference>
<comment type="pathway">
    <text evidence="10">Lipid metabolism; phospholipid metabolism.</text>
</comment>
<evidence type="ECO:0000256" key="1">
    <source>
        <dbReference type="ARBA" id="ARBA00022475"/>
    </source>
</evidence>
<dbReference type="UniPathway" id="UPA00085"/>
<dbReference type="GO" id="GO:0008654">
    <property type="term" value="P:phospholipid biosynthetic process"/>
    <property type="evidence" value="ECO:0007669"/>
    <property type="project" value="UniProtKB-UniRule"/>
</dbReference>
<keyword evidence="6 10" id="KW-0443">Lipid metabolism</keyword>
<keyword evidence="5 10" id="KW-1133">Transmembrane helix</keyword>
<dbReference type="Pfam" id="PF02660">
    <property type="entry name" value="G3P_acyltransf"/>
    <property type="match status" value="1"/>
</dbReference>
<feature type="transmembrane region" description="Helical" evidence="10">
    <location>
        <begin position="110"/>
        <end position="134"/>
    </location>
</feature>
<keyword evidence="3 10" id="KW-0808">Transferase</keyword>
<dbReference type="HAMAP" id="MF_01043">
    <property type="entry name" value="PlsY"/>
    <property type="match status" value="1"/>
</dbReference>
<feature type="transmembrane region" description="Helical" evidence="10">
    <location>
        <begin position="84"/>
        <end position="103"/>
    </location>
</feature>
<evidence type="ECO:0000256" key="3">
    <source>
        <dbReference type="ARBA" id="ARBA00022679"/>
    </source>
</evidence>
<comment type="caution">
    <text evidence="11">The sequence shown here is derived from an EMBL/GenBank/DDBJ whole genome shotgun (WGS) entry which is preliminary data.</text>
</comment>
<comment type="function">
    <text evidence="10">Catalyzes the transfer of an acyl group from acyl-phosphate (acyl-PO(4)) to glycerol-3-phosphate (G3P) to form lysophosphatidic acid (LPA). This enzyme utilizes acyl-phosphate as fatty acyl donor, but not acyl-CoA or acyl-ACP.</text>
</comment>
<dbReference type="InterPro" id="IPR003811">
    <property type="entry name" value="G3P_acylTferase_PlsY"/>
</dbReference>
<dbReference type="SMART" id="SM01207">
    <property type="entry name" value="G3P_acyltransf"/>
    <property type="match status" value="1"/>
</dbReference>
<evidence type="ECO:0000313" key="11">
    <source>
        <dbReference type="EMBL" id="NYT52792.1"/>
    </source>
</evidence>
<evidence type="ECO:0000256" key="8">
    <source>
        <dbReference type="ARBA" id="ARBA00023209"/>
    </source>
</evidence>
<evidence type="ECO:0000256" key="4">
    <source>
        <dbReference type="ARBA" id="ARBA00022692"/>
    </source>
</evidence>
<keyword evidence="1 10" id="KW-1003">Cell membrane</keyword>
<proteinExistence type="inferred from homology"/>
<dbReference type="Proteomes" id="UP000525329">
    <property type="component" value="Unassembled WGS sequence"/>
</dbReference>
<keyword evidence="4 10" id="KW-0812">Transmembrane</keyword>
<dbReference type="PANTHER" id="PTHR30309">
    <property type="entry name" value="INNER MEMBRANE PROTEIN YGIH"/>
    <property type="match status" value="1"/>
</dbReference>
<comment type="subunit">
    <text evidence="10">Probably interacts with PlsX.</text>
</comment>
<dbReference type="GO" id="GO:0043772">
    <property type="term" value="F:acyl-phosphate glycerol-3-phosphate acyltransferase activity"/>
    <property type="evidence" value="ECO:0007669"/>
    <property type="project" value="UniProtKB-UniRule"/>
</dbReference>
<feature type="transmembrane region" description="Helical" evidence="10">
    <location>
        <begin position="154"/>
        <end position="178"/>
    </location>
</feature>
<dbReference type="EC" id="2.3.1.275" evidence="10"/>
<keyword evidence="11" id="KW-0012">Acyltransferase</keyword>
<keyword evidence="8 10" id="KW-0594">Phospholipid biosynthesis</keyword>
<evidence type="ECO:0000256" key="7">
    <source>
        <dbReference type="ARBA" id="ARBA00023136"/>
    </source>
</evidence>
<sequence length="196" mass="21615">MLPELFFTIIILSYLIGSISTAIIICKILNLPDPRTQGSNNPGATNILRIVGKKAAVITLIGDGLKGMIPVLIAHYLALDTLNITWIIFAAFLGHVYPIFFSFKGGKGVATFLGALLTLSYPTGLSFIITWIFVTKILKISSLSALVATALTPIYFYLITNNLIATYVIISICIWIFYTHKSNIKKLFNNQENKIN</sequence>
<keyword evidence="7 10" id="KW-0472">Membrane</keyword>
<comment type="catalytic activity">
    <reaction evidence="10">
        <text>an acyl phosphate + sn-glycerol 3-phosphate = a 1-acyl-sn-glycero-3-phosphate + phosphate</text>
        <dbReference type="Rhea" id="RHEA:34075"/>
        <dbReference type="ChEBI" id="CHEBI:43474"/>
        <dbReference type="ChEBI" id="CHEBI:57597"/>
        <dbReference type="ChEBI" id="CHEBI:57970"/>
        <dbReference type="ChEBI" id="CHEBI:59918"/>
        <dbReference type="EC" id="2.3.1.275"/>
    </reaction>
</comment>
<dbReference type="NCBIfam" id="TIGR00023">
    <property type="entry name" value="glycerol-3-phosphate 1-O-acyltransferase PlsY"/>
    <property type="match status" value="1"/>
</dbReference>
<name>A0A853GAU8_9GAMM</name>
<dbReference type="PANTHER" id="PTHR30309:SF0">
    <property type="entry name" value="GLYCEROL-3-PHOSPHATE ACYLTRANSFERASE-RELATED"/>
    <property type="match status" value="1"/>
</dbReference>
<protein>
    <recommendedName>
        <fullName evidence="10">Glycerol-3-phosphate acyltransferase</fullName>
    </recommendedName>
    <alternativeName>
        <fullName evidence="10">Acyl-PO4 G3P acyltransferase</fullName>
    </alternativeName>
    <alternativeName>
        <fullName evidence="10">Acyl-phosphate--glycerol-3-phosphate acyltransferase</fullName>
    </alternativeName>
    <alternativeName>
        <fullName evidence="10">G3P acyltransferase</fullName>
        <shortName evidence="10">GPAT</shortName>
        <ecNumber evidence="10">2.3.1.275</ecNumber>
    </alternativeName>
    <alternativeName>
        <fullName evidence="10">Lysophosphatidic acid synthase</fullName>
        <shortName evidence="10">LPA synthase</shortName>
    </alternativeName>
</protein>
<evidence type="ECO:0000256" key="5">
    <source>
        <dbReference type="ARBA" id="ARBA00022989"/>
    </source>
</evidence>